<keyword evidence="2" id="KW-1185">Reference proteome</keyword>
<name>A0ABS7A541_9PROT</name>
<evidence type="ECO:0000313" key="1">
    <source>
        <dbReference type="EMBL" id="MBW6397419.1"/>
    </source>
</evidence>
<dbReference type="EMBL" id="JAHYBZ010000002">
    <property type="protein sequence ID" value="MBW6397419.1"/>
    <property type="molecule type" value="Genomic_DNA"/>
</dbReference>
<dbReference type="RefSeq" id="WP_219762036.1">
    <property type="nucleotide sequence ID" value="NZ_JAHYBZ010000002.1"/>
</dbReference>
<comment type="caution">
    <text evidence="1">The sequence shown here is derived from an EMBL/GenBank/DDBJ whole genome shotgun (WGS) entry which is preliminary data.</text>
</comment>
<proteinExistence type="predicted"/>
<evidence type="ECO:0008006" key="3">
    <source>
        <dbReference type="Google" id="ProtNLM"/>
    </source>
</evidence>
<dbReference type="Proteomes" id="UP001196565">
    <property type="component" value="Unassembled WGS sequence"/>
</dbReference>
<accession>A0ABS7A541</accession>
<organism evidence="1 2">
    <name type="scientific">Roseomonas alba</name>
    <dbReference type="NCBI Taxonomy" id="2846776"/>
    <lineage>
        <taxon>Bacteria</taxon>
        <taxon>Pseudomonadati</taxon>
        <taxon>Pseudomonadota</taxon>
        <taxon>Alphaproteobacteria</taxon>
        <taxon>Acetobacterales</taxon>
        <taxon>Roseomonadaceae</taxon>
        <taxon>Roseomonas</taxon>
    </lineage>
</organism>
<gene>
    <name evidence="1" type="ORF">KPL78_06125</name>
</gene>
<evidence type="ECO:0000313" key="2">
    <source>
        <dbReference type="Proteomes" id="UP001196565"/>
    </source>
</evidence>
<protein>
    <recommendedName>
        <fullName evidence="3">Lipoprotein SmpA/OmlA domain-containing protein</fullName>
    </recommendedName>
</protein>
<reference evidence="1 2" key="1">
    <citation type="submission" date="2021-07" db="EMBL/GenBank/DDBJ databases">
        <authorList>
            <person name="So Y."/>
        </authorList>
    </citation>
    <scope>NUCLEOTIDE SEQUENCE [LARGE SCALE GENOMIC DNA]</scope>
    <source>
        <strain evidence="1 2">HJA6</strain>
    </source>
</reference>
<sequence>MTALAVALGGGLLLQACATREGFEARMGQYVGRSETDLVAALGVPVRSFQAGNRTFLQYERRFVTADSGPGWGWGWGAGVSVQTWDCATTFEIFDGKVASFTSRGNDCIASAPR</sequence>